<reference evidence="1" key="1">
    <citation type="submission" date="2014-12" db="EMBL/GenBank/DDBJ databases">
        <title>Insight into the proteome of Arion vulgaris.</title>
        <authorList>
            <person name="Aradska J."/>
            <person name="Bulat T."/>
            <person name="Smidak R."/>
            <person name="Sarate P."/>
            <person name="Gangsoo J."/>
            <person name="Sialana F."/>
            <person name="Bilban M."/>
            <person name="Lubec G."/>
        </authorList>
    </citation>
    <scope>NUCLEOTIDE SEQUENCE</scope>
    <source>
        <tissue evidence="1">Skin</tissue>
    </source>
</reference>
<organism evidence="1">
    <name type="scientific">Arion vulgaris</name>
    <dbReference type="NCBI Taxonomy" id="1028688"/>
    <lineage>
        <taxon>Eukaryota</taxon>
        <taxon>Metazoa</taxon>
        <taxon>Spiralia</taxon>
        <taxon>Lophotrochozoa</taxon>
        <taxon>Mollusca</taxon>
        <taxon>Gastropoda</taxon>
        <taxon>Heterobranchia</taxon>
        <taxon>Euthyneura</taxon>
        <taxon>Panpulmonata</taxon>
        <taxon>Eupulmonata</taxon>
        <taxon>Stylommatophora</taxon>
        <taxon>Helicina</taxon>
        <taxon>Arionoidea</taxon>
        <taxon>Arionidae</taxon>
        <taxon>Arion</taxon>
    </lineage>
</organism>
<dbReference type="EMBL" id="HACG01002249">
    <property type="protein sequence ID" value="CEK49114.1"/>
    <property type="molecule type" value="Transcribed_RNA"/>
</dbReference>
<feature type="non-terminal residue" evidence="1">
    <location>
        <position position="70"/>
    </location>
</feature>
<evidence type="ECO:0000313" key="1">
    <source>
        <dbReference type="EMBL" id="CEK49114.1"/>
    </source>
</evidence>
<dbReference type="AlphaFoldDB" id="A0A0B6XYY3"/>
<proteinExistence type="predicted"/>
<protein>
    <submittedName>
        <fullName evidence="1">Uncharacterized protein</fullName>
    </submittedName>
</protein>
<accession>A0A0B6XYY3</accession>
<sequence length="70" mass="8403">MCMYVVGRSISCSYIYQHRWDVSYIHRGNVHIRTYRESAHTHTDKCDAYIYTDIYGVYIYTYTQMGCLQT</sequence>
<name>A0A0B6XYY3_9EUPU</name>
<gene>
    <name evidence="1" type="primary">ORF6462</name>
</gene>